<dbReference type="PANTHER" id="PTHR46083:SF1">
    <property type="entry name" value="GLYCOGEN SYNTHASE 2-RELATED"/>
    <property type="match status" value="1"/>
</dbReference>
<feature type="region of interest" description="Disordered" evidence="12">
    <location>
        <begin position="1"/>
        <end position="156"/>
    </location>
</feature>
<evidence type="ECO:0000313" key="15">
    <source>
        <dbReference type="EMBL" id="WWF03360.1"/>
    </source>
</evidence>
<reference evidence="15 16" key="1">
    <citation type="submission" date="2022-09" db="EMBL/GenBank/DDBJ databases">
        <authorList>
            <person name="Giprobiosintez L."/>
        </authorList>
    </citation>
    <scope>NUCLEOTIDE SEQUENCE [LARGE SCALE GENOMIC DNA]</scope>
    <source>
        <strain evidence="16">VKPM-B-12549 (GBS-15)</strain>
    </source>
</reference>
<comment type="pathway">
    <text evidence="3 11">Glycan biosynthesis; glycogen biosynthesis.</text>
</comment>
<evidence type="ECO:0000259" key="14">
    <source>
        <dbReference type="Pfam" id="PF08323"/>
    </source>
</evidence>
<comment type="catalytic activity">
    <reaction evidence="1 11">
        <text>[(1-&gt;4)-alpha-D-glucosyl](n) + ADP-alpha-D-glucose = [(1-&gt;4)-alpha-D-glucosyl](n+1) + ADP + H(+)</text>
        <dbReference type="Rhea" id="RHEA:18189"/>
        <dbReference type="Rhea" id="RHEA-COMP:9584"/>
        <dbReference type="Rhea" id="RHEA-COMP:9587"/>
        <dbReference type="ChEBI" id="CHEBI:15378"/>
        <dbReference type="ChEBI" id="CHEBI:15444"/>
        <dbReference type="ChEBI" id="CHEBI:57498"/>
        <dbReference type="ChEBI" id="CHEBI:456216"/>
        <dbReference type="EC" id="2.4.1.21"/>
    </reaction>
</comment>
<evidence type="ECO:0000259" key="13">
    <source>
        <dbReference type="Pfam" id="PF00534"/>
    </source>
</evidence>
<accession>A0ABZ2F9E2</accession>
<dbReference type="NCBIfam" id="NF001905">
    <property type="entry name" value="PRK00654.2-4"/>
    <property type="match status" value="1"/>
</dbReference>
<proteinExistence type="inferred from homology"/>
<dbReference type="InterPro" id="IPR013534">
    <property type="entry name" value="Starch_synth_cat_dom"/>
</dbReference>
<evidence type="ECO:0000256" key="9">
    <source>
        <dbReference type="ARBA" id="ARBA00023056"/>
    </source>
</evidence>
<dbReference type="EC" id="2.4.1.21" evidence="5 11"/>
<evidence type="ECO:0000256" key="4">
    <source>
        <dbReference type="ARBA" id="ARBA00010281"/>
    </source>
</evidence>
<keyword evidence="7 11" id="KW-0328">Glycosyltransferase</keyword>
<dbReference type="NCBIfam" id="TIGR02095">
    <property type="entry name" value="glgA"/>
    <property type="match status" value="1"/>
</dbReference>
<dbReference type="EMBL" id="CP104311">
    <property type="protein sequence ID" value="WWF03360.1"/>
    <property type="molecule type" value="Genomic_DNA"/>
</dbReference>
<dbReference type="CDD" id="cd03791">
    <property type="entry name" value="GT5_Glycogen_synthase_DULL1-like"/>
    <property type="match status" value="1"/>
</dbReference>
<keyword evidence="16" id="KW-1185">Reference proteome</keyword>
<evidence type="ECO:0000256" key="11">
    <source>
        <dbReference type="HAMAP-Rule" id="MF_00484"/>
    </source>
</evidence>
<keyword evidence="9 11" id="KW-0320">Glycogen biosynthesis</keyword>
<dbReference type="SUPFAM" id="SSF53756">
    <property type="entry name" value="UDP-Glycosyltransferase/glycogen phosphorylase"/>
    <property type="match status" value="1"/>
</dbReference>
<evidence type="ECO:0000256" key="7">
    <source>
        <dbReference type="ARBA" id="ARBA00022676"/>
    </source>
</evidence>
<evidence type="ECO:0000256" key="12">
    <source>
        <dbReference type="SAM" id="MobiDB-lite"/>
    </source>
</evidence>
<name>A0ABZ2F9E2_METCP</name>
<protein>
    <recommendedName>
        <fullName evidence="6 11">Glycogen synthase</fullName>
        <ecNumber evidence="5 11">2.4.1.21</ecNumber>
    </recommendedName>
    <alternativeName>
        <fullName evidence="10 11">Starch [bacterial glycogen] synthase</fullName>
    </alternativeName>
</protein>
<dbReference type="RefSeq" id="WP_232470573.1">
    <property type="nucleotide sequence ID" value="NZ_CP104311.1"/>
</dbReference>
<organism evidence="15 16">
    <name type="scientific">Methylococcus capsulatus</name>
    <dbReference type="NCBI Taxonomy" id="414"/>
    <lineage>
        <taxon>Bacteria</taxon>
        <taxon>Pseudomonadati</taxon>
        <taxon>Pseudomonadota</taxon>
        <taxon>Gammaproteobacteria</taxon>
        <taxon>Methylococcales</taxon>
        <taxon>Methylococcaceae</taxon>
        <taxon>Methylococcus</taxon>
    </lineage>
</organism>
<feature type="compositionally biased region" description="Low complexity" evidence="12">
    <location>
        <begin position="51"/>
        <end position="60"/>
    </location>
</feature>
<sequence>MPAKPKPQAAGTTNITAPGKADPASGSASPERGGTENPAITAAIPSPPPAAARTAASEAAGDPIHPIAEAPAAPVEPVEETVPEPVDLPEAAGTTADSRVESGTAAVEAEMPPPPSQAEVPGENLPESPHAPEWSPPVAAEMPESRPEVGPQPAQQPHIQHRPALFVVHITPELAPVAKVGGLADVVFGLGRELEIRGNHVEIILPKYDCMRYDQIWGLQRTFDDLWVPWYGGAIHCSVYFGFVHGRKCFFIEPHSQDNFFNRGAVYGFHDDILRFAFFSRAAMEFLWKSGKHPDVIHCHDWQTALVPVYLYEIYQPMGMRHPRVCFTIHNFKHQGVTGAQVLHASGLNRPEYYFHYDRLRDNHNPHAINLMKGGIVYANFVTTVSPRYAMEAKDQGQAFGLEPTLHIHHMKYGGVVNGIDYDVWNPETDPHIPVHFNVDTIEGKYADKKALRDRLLLADNEKPIVSFVGRLDPQKGIELIRHALFYTLGQSGQFVLLGSSPDGAINGYFWGLKRQFNDNPDCHLEIGYNEELAHLVYAGSDMIVVPSRFEPCGLTQLIAMRYGTIPVVREIGGLADTVIDKDFSHRPLHERNGYVFRDYDERGLESALGRAIACYYQYPDHFRELMKNAMRYDYSWNHPGQDYLNIYDYIREK</sequence>
<keyword evidence="8 11" id="KW-0808">Transferase</keyword>
<evidence type="ECO:0000256" key="2">
    <source>
        <dbReference type="ARBA" id="ARBA00002764"/>
    </source>
</evidence>
<evidence type="ECO:0000256" key="3">
    <source>
        <dbReference type="ARBA" id="ARBA00004964"/>
    </source>
</evidence>
<comment type="similarity">
    <text evidence="4 11">Belongs to the glycosyltransferase 1 family. Bacterial/plant glycogen synthase subfamily.</text>
</comment>
<evidence type="ECO:0000256" key="5">
    <source>
        <dbReference type="ARBA" id="ARBA00012588"/>
    </source>
</evidence>
<feature type="domain" description="Glycosyl transferase family 1" evidence="13">
    <location>
        <begin position="458"/>
        <end position="616"/>
    </location>
</feature>
<dbReference type="PANTHER" id="PTHR46083">
    <property type="match status" value="1"/>
</dbReference>
<dbReference type="Proteomes" id="UP001359308">
    <property type="component" value="Chromosome"/>
</dbReference>
<evidence type="ECO:0000256" key="10">
    <source>
        <dbReference type="ARBA" id="ARBA00031722"/>
    </source>
</evidence>
<gene>
    <name evidence="11 15" type="primary">glgA</name>
    <name evidence="15" type="ORF">N4J17_07020</name>
</gene>
<feature type="binding site" evidence="11">
    <location>
        <position position="179"/>
    </location>
    <ligand>
        <name>ADP-alpha-D-glucose</name>
        <dbReference type="ChEBI" id="CHEBI:57498"/>
    </ligand>
</feature>
<comment type="function">
    <text evidence="2 11">Synthesizes alpha-1,4-glucan chains using ADP-glucose.</text>
</comment>
<dbReference type="HAMAP" id="MF_00484">
    <property type="entry name" value="Glycogen_synth"/>
    <property type="match status" value="1"/>
</dbReference>
<evidence type="ECO:0000256" key="1">
    <source>
        <dbReference type="ARBA" id="ARBA00001478"/>
    </source>
</evidence>
<feature type="domain" description="Starch synthase catalytic" evidence="14">
    <location>
        <begin position="167"/>
        <end position="406"/>
    </location>
</feature>
<evidence type="ECO:0000313" key="16">
    <source>
        <dbReference type="Proteomes" id="UP001359308"/>
    </source>
</evidence>
<dbReference type="Pfam" id="PF08323">
    <property type="entry name" value="Glyco_transf_5"/>
    <property type="match status" value="1"/>
</dbReference>
<dbReference type="InterPro" id="IPR011835">
    <property type="entry name" value="GS/SS"/>
</dbReference>
<evidence type="ECO:0000256" key="8">
    <source>
        <dbReference type="ARBA" id="ARBA00022679"/>
    </source>
</evidence>
<dbReference type="GO" id="GO:0009011">
    <property type="term" value="F:alpha-1,4-glucan glucosyltransferase (ADP-glucose donor) activity"/>
    <property type="evidence" value="ECO:0007669"/>
    <property type="project" value="UniProtKB-EC"/>
</dbReference>
<dbReference type="Pfam" id="PF00534">
    <property type="entry name" value="Glycos_transf_1"/>
    <property type="match status" value="1"/>
</dbReference>
<dbReference type="InterPro" id="IPR001296">
    <property type="entry name" value="Glyco_trans_1"/>
</dbReference>
<dbReference type="Gene3D" id="3.40.50.2000">
    <property type="entry name" value="Glycogen Phosphorylase B"/>
    <property type="match status" value="2"/>
</dbReference>
<evidence type="ECO:0000256" key="6">
    <source>
        <dbReference type="ARBA" id="ARBA00019935"/>
    </source>
</evidence>